<dbReference type="PANTHER" id="PTHR36302">
    <property type="entry name" value="BLR7088 PROTEIN"/>
    <property type="match status" value="1"/>
</dbReference>
<sequence length="162" mass="17667">MRLSVTLLLAAGLALPGLAQAHEYVLEDLVLVHPFATPAPPGVPHAAAYVDIRVEGETPAVLIGARTPASESVGLYETRREEGEPERRRLERIEVPAGITQLMRPEGGYHLMLEGLVAPLGLGERFPMTLEFAERGEVEVEVWVQSAERGSRAADGHHHDLR</sequence>
<protein>
    <submittedName>
        <fullName evidence="2">Copper chaperone PCu(A)C</fullName>
    </submittedName>
</protein>
<gene>
    <name evidence="2" type="ORF">QC820_12920</name>
</gene>
<dbReference type="Gene3D" id="2.60.40.1890">
    <property type="entry name" value="PCu(A)C copper chaperone"/>
    <property type="match status" value="1"/>
</dbReference>
<comment type="caution">
    <text evidence="2">The sequence shown here is derived from an EMBL/GenBank/DDBJ whole genome shotgun (WGS) entry which is preliminary data.</text>
</comment>
<dbReference type="Proteomes" id="UP001252270">
    <property type="component" value="Unassembled WGS sequence"/>
</dbReference>
<keyword evidence="3" id="KW-1185">Reference proteome</keyword>
<evidence type="ECO:0000313" key="3">
    <source>
        <dbReference type="Proteomes" id="UP001252270"/>
    </source>
</evidence>
<dbReference type="InterPro" id="IPR007410">
    <property type="entry name" value="LpqE-like"/>
</dbReference>
<keyword evidence="1" id="KW-0732">Signal</keyword>
<organism evidence="2 3">
    <name type="scientific">Halomonas mongoliensis</name>
    <dbReference type="NCBI Taxonomy" id="321265"/>
    <lineage>
        <taxon>Bacteria</taxon>
        <taxon>Pseudomonadati</taxon>
        <taxon>Pseudomonadota</taxon>
        <taxon>Gammaproteobacteria</taxon>
        <taxon>Oceanospirillales</taxon>
        <taxon>Halomonadaceae</taxon>
        <taxon>Halomonas</taxon>
    </lineage>
</organism>
<reference evidence="2 3" key="1">
    <citation type="submission" date="2023-04" db="EMBL/GenBank/DDBJ databases">
        <title>A long-awaited taxogenomic arrangement of the family Halomonadaceae.</title>
        <authorList>
            <person name="De La Haba R."/>
            <person name="Chuvochina M."/>
            <person name="Wittouck S."/>
            <person name="Arahal D.R."/>
            <person name="Sanchez-Porro C."/>
            <person name="Hugenholtz P."/>
            <person name="Ventosa A."/>
        </authorList>
    </citation>
    <scope>NUCLEOTIDE SEQUENCE [LARGE SCALE GENOMIC DNA]</scope>
    <source>
        <strain evidence="2 3">DSM 17332</strain>
    </source>
</reference>
<dbReference type="EMBL" id="JARWAL010000011">
    <property type="protein sequence ID" value="MDR5893713.1"/>
    <property type="molecule type" value="Genomic_DNA"/>
</dbReference>
<dbReference type="RefSeq" id="WP_253447140.1">
    <property type="nucleotide sequence ID" value="NZ_JARWAL010000011.1"/>
</dbReference>
<dbReference type="SUPFAM" id="SSF110087">
    <property type="entry name" value="DR1885-like metal-binding protein"/>
    <property type="match status" value="1"/>
</dbReference>
<dbReference type="InterPro" id="IPR058248">
    <property type="entry name" value="Lxx211020-like"/>
</dbReference>
<evidence type="ECO:0000313" key="2">
    <source>
        <dbReference type="EMBL" id="MDR5893713.1"/>
    </source>
</evidence>
<feature type="chain" id="PRO_5045803206" evidence="1">
    <location>
        <begin position="22"/>
        <end position="162"/>
    </location>
</feature>
<accession>A0ABU1GQM2</accession>
<name>A0ABU1GQM2_9GAMM</name>
<dbReference type="InterPro" id="IPR036182">
    <property type="entry name" value="PCuAC_sf"/>
</dbReference>
<evidence type="ECO:0000256" key="1">
    <source>
        <dbReference type="SAM" id="SignalP"/>
    </source>
</evidence>
<dbReference type="PANTHER" id="PTHR36302:SF1">
    <property type="entry name" value="COPPER CHAPERONE PCU(A)C"/>
    <property type="match status" value="1"/>
</dbReference>
<feature type="signal peptide" evidence="1">
    <location>
        <begin position="1"/>
        <end position="21"/>
    </location>
</feature>
<dbReference type="Pfam" id="PF04314">
    <property type="entry name" value="PCuAC"/>
    <property type="match status" value="1"/>
</dbReference>
<proteinExistence type="predicted"/>